<proteinExistence type="predicted"/>
<feature type="region of interest" description="Disordered" evidence="1">
    <location>
        <begin position="25"/>
        <end position="46"/>
    </location>
</feature>
<evidence type="ECO:0000256" key="2">
    <source>
        <dbReference type="SAM" id="Phobius"/>
    </source>
</evidence>
<sequence>MDLPFVLQTLTKRPIADRGRMKVLSTGLSQGQTQRKRGDGTQFRQRPPPALNTLYCVSFTLSFLALLVPLSLTERRMPA</sequence>
<evidence type="ECO:0000256" key="1">
    <source>
        <dbReference type="SAM" id="MobiDB-lite"/>
    </source>
</evidence>
<accession>A0AAD8GEL7</accession>
<feature type="transmembrane region" description="Helical" evidence="2">
    <location>
        <begin position="52"/>
        <end position="72"/>
    </location>
</feature>
<keyword evidence="4" id="KW-1185">Reference proteome</keyword>
<dbReference type="AlphaFoldDB" id="A0AAD8GEL7"/>
<gene>
    <name evidence="3" type="ORF">AOXY_G5552</name>
</gene>
<keyword evidence="2" id="KW-0812">Transmembrane</keyword>
<keyword evidence="2" id="KW-0472">Membrane</keyword>
<reference evidence="3" key="1">
    <citation type="submission" date="2022-02" db="EMBL/GenBank/DDBJ databases">
        <title>Atlantic sturgeon de novo genome assembly.</title>
        <authorList>
            <person name="Stock M."/>
            <person name="Klopp C."/>
            <person name="Guiguen Y."/>
            <person name="Cabau C."/>
            <person name="Parinello H."/>
            <person name="Santidrian Yebra-Pimentel E."/>
            <person name="Kuhl H."/>
            <person name="Dirks R.P."/>
            <person name="Guessner J."/>
            <person name="Wuertz S."/>
            <person name="Du K."/>
            <person name="Schartl M."/>
        </authorList>
    </citation>
    <scope>NUCLEOTIDE SEQUENCE</scope>
    <source>
        <strain evidence="3">STURGEONOMICS-FGT-2020</strain>
        <tissue evidence="3">Whole blood</tissue>
    </source>
</reference>
<keyword evidence="2" id="KW-1133">Transmembrane helix</keyword>
<name>A0AAD8GEL7_ACIOX</name>
<dbReference type="Proteomes" id="UP001230051">
    <property type="component" value="Unassembled WGS sequence"/>
</dbReference>
<evidence type="ECO:0000313" key="4">
    <source>
        <dbReference type="Proteomes" id="UP001230051"/>
    </source>
</evidence>
<protein>
    <submittedName>
        <fullName evidence="3">Uncharacterized protein</fullName>
    </submittedName>
</protein>
<comment type="caution">
    <text evidence="3">The sequence shown here is derived from an EMBL/GenBank/DDBJ whole genome shotgun (WGS) entry which is preliminary data.</text>
</comment>
<evidence type="ECO:0000313" key="3">
    <source>
        <dbReference type="EMBL" id="KAK1172864.1"/>
    </source>
</evidence>
<organism evidence="3 4">
    <name type="scientific">Acipenser oxyrinchus oxyrinchus</name>
    <dbReference type="NCBI Taxonomy" id="40147"/>
    <lineage>
        <taxon>Eukaryota</taxon>
        <taxon>Metazoa</taxon>
        <taxon>Chordata</taxon>
        <taxon>Craniata</taxon>
        <taxon>Vertebrata</taxon>
        <taxon>Euteleostomi</taxon>
        <taxon>Actinopterygii</taxon>
        <taxon>Chondrostei</taxon>
        <taxon>Acipenseriformes</taxon>
        <taxon>Acipenseridae</taxon>
        <taxon>Acipenser</taxon>
    </lineage>
</organism>
<dbReference type="EMBL" id="JAGXEW010000004">
    <property type="protein sequence ID" value="KAK1172864.1"/>
    <property type="molecule type" value="Genomic_DNA"/>
</dbReference>